<dbReference type="InterPro" id="IPR045254">
    <property type="entry name" value="Nit1/2_C-N_Hydrolase"/>
</dbReference>
<dbReference type="SUPFAM" id="SSF56317">
    <property type="entry name" value="Carbon-nitrogen hydrolase"/>
    <property type="match status" value="1"/>
</dbReference>
<reference evidence="10" key="2">
    <citation type="submission" date="2025-08" db="UniProtKB">
        <authorList>
            <consortium name="Ensembl"/>
        </authorList>
    </citation>
    <scope>IDENTIFICATION</scope>
</reference>
<dbReference type="GO" id="GO:0006107">
    <property type="term" value="P:oxaloacetate metabolic process"/>
    <property type="evidence" value="ECO:0007669"/>
    <property type="project" value="Ensembl"/>
</dbReference>
<evidence type="ECO:0000256" key="4">
    <source>
        <dbReference type="ARBA" id="ARBA00039118"/>
    </source>
</evidence>
<evidence type="ECO:0000256" key="8">
    <source>
        <dbReference type="SAM" id="MobiDB-lite"/>
    </source>
</evidence>
<dbReference type="InterPro" id="IPR003010">
    <property type="entry name" value="C-N_Hydrolase"/>
</dbReference>
<dbReference type="InParanoid" id="G3VZA4"/>
<dbReference type="AlphaFoldDB" id="G3VZA4"/>
<dbReference type="GO" id="GO:0006528">
    <property type="term" value="P:asparagine metabolic process"/>
    <property type="evidence" value="ECO:0007669"/>
    <property type="project" value="Ensembl"/>
</dbReference>
<dbReference type="Proteomes" id="UP000007648">
    <property type="component" value="Unassembled WGS sequence"/>
</dbReference>
<feature type="region of interest" description="Disordered" evidence="8">
    <location>
        <begin position="1"/>
        <end position="90"/>
    </location>
</feature>
<dbReference type="Ensembl" id="ENSSHAT00000008578.2">
    <property type="protein sequence ID" value="ENSSHAP00000008509.2"/>
    <property type="gene ID" value="ENSSHAG00000007371.2"/>
</dbReference>
<feature type="compositionally biased region" description="Basic residues" evidence="8">
    <location>
        <begin position="67"/>
        <end position="77"/>
    </location>
</feature>
<evidence type="ECO:0000313" key="10">
    <source>
        <dbReference type="Ensembl" id="ENSSHAP00000008509.2"/>
    </source>
</evidence>
<dbReference type="PANTHER" id="PTHR23088:SF30">
    <property type="entry name" value="OMEGA-AMIDASE NIT2"/>
    <property type="match status" value="1"/>
</dbReference>
<comment type="catalytic activity">
    <reaction evidence="3">
        <text>2-oxoglutaramate + H2O = 2-oxoglutarate + NH4(+)</text>
        <dbReference type="Rhea" id="RHEA:32963"/>
        <dbReference type="ChEBI" id="CHEBI:15377"/>
        <dbReference type="ChEBI" id="CHEBI:16769"/>
        <dbReference type="ChEBI" id="CHEBI:16810"/>
        <dbReference type="ChEBI" id="CHEBI:28938"/>
        <dbReference type="EC" id="3.5.1.3"/>
    </reaction>
    <physiologicalReaction direction="left-to-right" evidence="3">
        <dbReference type="Rhea" id="RHEA:32964"/>
    </physiologicalReaction>
</comment>
<evidence type="ECO:0000256" key="2">
    <source>
        <dbReference type="ARBA" id="ARBA00022801"/>
    </source>
</evidence>
<dbReference type="Pfam" id="PF00795">
    <property type="entry name" value="CN_hydrolase"/>
    <property type="match status" value="1"/>
</dbReference>
<feature type="compositionally biased region" description="Low complexity" evidence="8">
    <location>
        <begin position="42"/>
        <end position="66"/>
    </location>
</feature>
<organism evidence="10 11">
    <name type="scientific">Sarcophilus harrisii</name>
    <name type="common">Tasmanian devil</name>
    <name type="synonym">Sarcophilus laniarius</name>
    <dbReference type="NCBI Taxonomy" id="9305"/>
    <lineage>
        <taxon>Eukaryota</taxon>
        <taxon>Metazoa</taxon>
        <taxon>Chordata</taxon>
        <taxon>Craniata</taxon>
        <taxon>Vertebrata</taxon>
        <taxon>Euteleostomi</taxon>
        <taxon>Mammalia</taxon>
        <taxon>Metatheria</taxon>
        <taxon>Dasyuromorphia</taxon>
        <taxon>Dasyuridae</taxon>
        <taxon>Sarcophilus</taxon>
    </lineage>
</organism>
<name>G3VZA4_SARHA</name>
<reference evidence="10" key="3">
    <citation type="submission" date="2025-09" db="UniProtKB">
        <authorList>
            <consortium name="Ensembl"/>
        </authorList>
    </citation>
    <scope>IDENTIFICATION</scope>
</reference>
<dbReference type="PROSITE" id="PS50263">
    <property type="entry name" value="CN_HYDROLASE"/>
    <property type="match status" value="1"/>
</dbReference>
<dbReference type="PANTHER" id="PTHR23088">
    <property type="entry name" value="NITRILASE-RELATED"/>
    <property type="match status" value="1"/>
</dbReference>
<dbReference type="CDD" id="cd07572">
    <property type="entry name" value="nit"/>
    <property type="match status" value="1"/>
</dbReference>
<dbReference type="InterPro" id="IPR036526">
    <property type="entry name" value="C-N_Hydrolase_sf"/>
</dbReference>
<dbReference type="STRING" id="9305.ENSSHAP00000008509"/>
<gene>
    <name evidence="10" type="primary">NIT2</name>
</gene>
<dbReference type="GO" id="GO:0005813">
    <property type="term" value="C:centrosome"/>
    <property type="evidence" value="ECO:0007669"/>
    <property type="project" value="Ensembl"/>
</dbReference>
<dbReference type="GO" id="GO:0050152">
    <property type="term" value="F:omega-amidase activity"/>
    <property type="evidence" value="ECO:0007669"/>
    <property type="project" value="UniProtKB-EC"/>
</dbReference>
<evidence type="ECO:0000256" key="5">
    <source>
        <dbReference type="ARBA" id="ARBA00039599"/>
    </source>
</evidence>
<dbReference type="EC" id="3.5.1.3" evidence="4"/>
<proteinExistence type="inferred from homology"/>
<accession>G3VZA4</accession>
<keyword evidence="2" id="KW-0378">Hydrolase</keyword>
<protein>
    <recommendedName>
        <fullName evidence="5">Omega-amidase NIT2</fullName>
        <ecNumber evidence="4">3.5.1.3</ecNumber>
    </recommendedName>
    <alternativeName>
        <fullName evidence="6">Nitrilase homolog 2</fullName>
    </alternativeName>
</protein>
<evidence type="ECO:0000256" key="6">
    <source>
        <dbReference type="ARBA" id="ARBA00041576"/>
    </source>
</evidence>
<comment type="similarity">
    <text evidence="1">Belongs to the carbon-nitrogen hydrolase superfamily. NIT1/NIT2 family.</text>
</comment>
<dbReference type="Gene3D" id="3.60.110.10">
    <property type="entry name" value="Carbon-nitrogen hydrolase"/>
    <property type="match status" value="1"/>
</dbReference>
<keyword evidence="11" id="KW-1185">Reference proteome</keyword>
<dbReference type="GO" id="GO:0005829">
    <property type="term" value="C:cytosol"/>
    <property type="evidence" value="ECO:0007669"/>
    <property type="project" value="Ensembl"/>
</dbReference>
<evidence type="ECO:0000256" key="3">
    <source>
        <dbReference type="ARBA" id="ARBA00036637"/>
    </source>
</evidence>
<dbReference type="FunFam" id="3.60.110.10:FF:000002">
    <property type="entry name" value="Nitrilase family member 2"/>
    <property type="match status" value="1"/>
</dbReference>
<evidence type="ECO:0000313" key="11">
    <source>
        <dbReference type="Proteomes" id="UP000007648"/>
    </source>
</evidence>
<feature type="domain" description="CN hydrolase" evidence="9">
    <location>
        <begin position="141"/>
        <end position="385"/>
    </location>
</feature>
<sequence length="413" mass="44603">MASPPARGSQVGRKIPGKSSLSGACASKLGVLGNPCGERAKPQPQAAAPGGRGASGQPEAVVATPTGRRRAPPRRRPASPLAPPRRGRSRRFRLPFKSSCALHAPASCVNPPAPSVRLAAPLPACGVISLMEPGSKMMSQFRLALIQLRVSSVKADNLTRAGEFIKKAASQGAKIISLPECFNSPYGANFFPEYAEPIPGECTRRLSDLAKECQVYLIGGSIPEEDDGKFYNTCTVFGPDGALLAKHRKLHLFDIDIPGRIRFQESETLSAGDSLSIFETPYCKVGVGICYDIRFAELAQIYSQRGCQLLVYPGAFNLTTGPAHWELLQRGRAVDNQVFVATASPARDVDSSYVAWGHSTVVSPWGEILAQADTDESIVYANIDLKKLFEVRQQIPVLSQKRADLYAVEWKKV</sequence>
<dbReference type="GO" id="GO:0006541">
    <property type="term" value="P:glutamine metabolic process"/>
    <property type="evidence" value="ECO:0007669"/>
    <property type="project" value="Ensembl"/>
</dbReference>
<dbReference type="eggNOG" id="KOG0806">
    <property type="taxonomic scope" value="Eukaryota"/>
</dbReference>
<dbReference type="FunCoup" id="G3VZA4">
    <property type="interactions" value="912"/>
</dbReference>
<evidence type="ECO:0000256" key="7">
    <source>
        <dbReference type="ARBA" id="ARBA00048745"/>
    </source>
</evidence>
<dbReference type="GO" id="GO:0005739">
    <property type="term" value="C:mitochondrion"/>
    <property type="evidence" value="ECO:0007669"/>
    <property type="project" value="TreeGrafter"/>
</dbReference>
<comment type="catalytic activity">
    <reaction evidence="7">
        <text>2-oxosuccinamate + H2O = oxaloacetate + NH4(+)</text>
        <dbReference type="Rhea" id="RHEA:59412"/>
        <dbReference type="ChEBI" id="CHEBI:15377"/>
        <dbReference type="ChEBI" id="CHEBI:16452"/>
        <dbReference type="ChEBI" id="CHEBI:28938"/>
        <dbReference type="ChEBI" id="CHEBI:57735"/>
        <dbReference type="EC" id="3.5.1.3"/>
    </reaction>
    <physiologicalReaction direction="left-to-right" evidence="7">
        <dbReference type="Rhea" id="RHEA:59413"/>
    </physiologicalReaction>
</comment>
<dbReference type="GeneTree" id="ENSGT00550000074838"/>
<reference evidence="10 11" key="1">
    <citation type="journal article" date="2011" name="Proc. Natl. Acad. Sci. U.S.A.">
        <title>Genetic diversity and population structure of the endangered marsupial Sarcophilus harrisii (Tasmanian devil).</title>
        <authorList>
            <person name="Miller W."/>
            <person name="Hayes V.M."/>
            <person name="Ratan A."/>
            <person name="Petersen D.C."/>
            <person name="Wittekindt N.E."/>
            <person name="Miller J."/>
            <person name="Walenz B."/>
            <person name="Knight J."/>
            <person name="Qi J."/>
            <person name="Zhao F."/>
            <person name="Wang Q."/>
            <person name="Bedoya-Reina O.C."/>
            <person name="Katiyar N."/>
            <person name="Tomsho L.P."/>
            <person name="Kasson L.M."/>
            <person name="Hardie R.A."/>
            <person name="Woodbridge P."/>
            <person name="Tindall E.A."/>
            <person name="Bertelsen M.F."/>
            <person name="Dixon D."/>
            <person name="Pyecroft S."/>
            <person name="Helgen K.M."/>
            <person name="Lesk A.M."/>
            <person name="Pringle T.H."/>
            <person name="Patterson N."/>
            <person name="Zhang Y."/>
            <person name="Kreiss A."/>
            <person name="Woods G.M."/>
            <person name="Jones M.E."/>
            <person name="Schuster S.C."/>
        </authorList>
    </citation>
    <scope>NUCLEOTIDE SEQUENCE [LARGE SCALE GENOMIC DNA]</scope>
</reference>
<evidence type="ECO:0000256" key="1">
    <source>
        <dbReference type="ARBA" id="ARBA00010613"/>
    </source>
</evidence>
<evidence type="ECO:0000259" key="9">
    <source>
        <dbReference type="PROSITE" id="PS50263"/>
    </source>
</evidence>